<evidence type="ECO:0000313" key="2">
    <source>
        <dbReference type="Proteomes" id="UP000824120"/>
    </source>
</evidence>
<comment type="caution">
    <text evidence="1">The sequence shown here is derived from an EMBL/GenBank/DDBJ whole genome shotgun (WGS) entry which is preliminary data.</text>
</comment>
<gene>
    <name evidence="1" type="ORF">H5410_028886</name>
</gene>
<organism evidence="1 2">
    <name type="scientific">Solanum commersonii</name>
    <name type="common">Commerson's wild potato</name>
    <name type="synonym">Commerson's nightshade</name>
    <dbReference type="NCBI Taxonomy" id="4109"/>
    <lineage>
        <taxon>Eukaryota</taxon>
        <taxon>Viridiplantae</taxon>
        <taxon>Streptophyta</taxon>
        <taxon>Embryophyta</taxon>
        <taxon>Tracheophyta</taxon>
        <taxon>Spermatophyta</taxon>
        <taxon>Magnoliopsida</taxon>
        <taxon>eudicotyledons</taxon>
        <taxon>Gunneridae</taxon>
        <taxon>Pentapetalae</taxon>
        <taxon>asterids</taxon>
        <taxon>lamiids</taxon>
        <taxon>Solanales</taxon>
        <taxon>Solanaceae</taxon>
        <taxon>Solanoideae</taxon>
        <taxon>Solaneae</taxon>
        <taxon>Solanum</taxon>
    </lineage>
</organism>
<dbReference type="Proteomes" id="UP000824120">
    <property type="component" value="Chromosome 5"/>
</dbReference>
<dbReference type="AlphaFoldDB" id="A0A9J5Z3Y4"/>
<name>A0A9J5Z3Y4_SOLCO</name>
<protein>
    <submittedName>
        <fullName evidence="1">Uncharacterized protein</fullName>
    </submittedName>
</protein>
<sequence>MSGMKVIGEKSKGRVIIFEEPMHYWMEEPLEKRRLKIEPLYGVQSSVELGRFGRLWGYRPKKGYLDKKKRPPEGIQPNSVPKELRNLEFHMNFKDGKPRGRGRTTPLRLK</sequence>
<dbReference type="EMBL" id="JACXVP010000005">
    <property type="protein sequence ID" value="KAG5607394.1"/>
    <property type="molecule type" value="Genomic_DNA"/>
</dbReference>
<keyword evidence="2" id="KW-1185">Reference proteome</keyword>
<proteinExistence type="predicted"/>
<reference evidence="1 2" key="1">
    <citation type="submission" date="2020-09" db="EMBL/GenBank/DDBJ databases">
        <title>De no assembly of potato wild relative species, Solanum commersonii.</title>
        <authorList>
            <person name="Cho K."/>
        </authorList>
    </citation>
    <scope>NUCLEOTIDE SEQUENCE [LARGE SCALE GENOMIC DNA]</scope>
    <source>
        <strain evidence="1">LZ3.2</strain>
        <tissue evidence="1">Leaf</tissue>
    </source>
</reference>
<accession>A0A9J5Z3Y4</accession>
<evidence type="ECO:0000313" key="1">
    <source>
        <dbReference type="EMBL" id="KAG5607394.1"/>
    </source>
</evidence>